<organism evidence="1 2">
    <name type="scientific">Symbiodinium natans</name>
    <dbReference type="NCBI Taxonomy" id="878477"/>
    <lineage>
        <taxon>Eukaryota</taxon>
        <taxon>Sar</taxon>
        <taxon>Alveolata</taxon>
        <taxon>Dinophyceae</taxon>
        <taxon>Suessiales</taxon>
        <taxon>Symbiodiniaceae</taxon>
        <taxon>Symbiodinium</taxon>
    </lineage>
</organism>
<comment type="caution">
    <text evidence="1">The sequence shown here is derived from an EMBL/GenBank/DDBJ whole genome shotgun (WGS) entry which is preliminary data.</text>
</comment>
<sequence>MQLDSLDLFSLSLAIRGLRFIVKNSKSLFLSFPEFFEQLVQSLRIHCECNPILIVQACRHWFNALAKEALQADACKPFKDMVLRHASMLRVPLSSIKSSMRLSTSARPAMGIFAGCAGLQSHQSSSALLPPLPRGRDVAPNCSVSCSFSGRLMKFQHHVELRRRFQARRFSFRQDSARFPGGYLESVLETTFQTFGSVWSAAVGAWQYGAAGAAAGH</sequence>
<reference evidence="1" key="1">
    <citation type="submission" date="2021-02" db="EMBL/GenBank/DDBJ databases">
        <authorList>
            <person name="Dougan E. K."/>
            <person name="Rhodes N."/>
            <person name="Thang M."/>
            <person name="Chan C."/>
        </authorList>
    </citation>
    <scope>NUCLEOTIDE SEQUENCE</scope>
</reference>
<evidence type="ECO:0000313" key="2">
    <source>
        <dbReference type="Proteomes" id="UP000604046"/>
    </source>
</evidence>
<dbReference type="Proteomes" id="UP000604046">
    <property type="component" value="Unassembled WGS sequence"/>
</dbReference>
<evidence type="ECO:0000313" key="1">
    <source>
        <dbReference type="EMBL" id="CAE7440450.1"/>
    </source>
</evidence>
<protein>
    <submittedName>
        <fullName evidence="1">Uncharacterized protein</fullName>
    </submittedName>
</protein>
<name>A0A812RKG4_9DINO</name>
<dbReference type="EMBL" id="CAJNDS010002339">
    <property type="protein sequence ID" value="CAE7440450.1"/>
    <property type="molecule type" value="Genomic_DNA"/>
</dbReference>
<keyword evidence="2" id="KW-1185">Reference proteome</keyword>
<proteinExistence type="predicted"/>
<gene>
    <name evidence="1" type="ORF">SNAT2548_LOCUS23935</name>
</gene>
<dbReference type="AlphaFoldDB" id="A0A812RKG4"/>
<accession>A0A812RKG4</accession>